<reference evidence="2 3" key="1">
    <citation type="submission" date="2020-11" db="EMBL/GenBank/DDBJ databases">
        <authorList>
            <person name="Sun Q."/>
        </authorList>
    </citation>
    <scope>NUCLEOTIDE SEQUENCE [LARGE SCALE GENOMIC DNA]</scope>
    <source>
        <strain evidence="2 3">P8398</strain>
    </source>
</reference>
<keyword evidence="3" id="KW-1185">Reference proteome</keyword>
<organism evidence="2 3">
    <name type="scientific">Massilia antarctica</name>
    <dbReference type="NCBI Taxonomy" id="2765360"/>
    <lineage>
        <taxon>Bacteria</taxon>
        <taxon>Pseudomonadati</taxon>
        <taxon>Pseudomonadota</taxon>
        <taxon>Betaproteobacteria</taxon>
        <taxon>Burkholderiales</taxon>
        <taxon>Oxalobacteraceae</taxon>
        <taxon>Telluria group</taxon>
        <taxon>Massilia</taxon>
    </lineage>
</organism>
<evidence type="ECO:0000313" key="2">
    <source>
        <dbReference type="EMBL" id="QPI49229.1"/>
    </source>
</evidence>
<dbReference type="RefSeq" id="WP_206088800.1">
    <property type="nucleotide sequence ID" value="NZ_CP065053.1"/>
</dbReference>
<evidence type="ECO:0000256" key="1">
    <source>
        <dbReference type="SAM" id="SignalP"/>
    </source>
</evidence>
<feature type="signal peptide" evidence="1">
    <location>
        <begin position="1"/>
        <end position="21"/>
    </location>
</feature>
<feature type="chain" id="PRO_5047080154" evidence="1">
    <location>
        <begin position="22"/>
        <end position="321"/>
    </location>
</feature>
<name>A0AA48WCW9_9BURK</name>
<sequence>MRFFKFFGLMLFALFGLPVHADEVSGTWRRDKSAEYFGSNEDIIKNKYDDLKIVNESMMLGACKGTLEQKEYRFDIAFQGLIKERQSSQMVYSFMRRRLGIDMSQLKTYYTFRDSDCTLPSGSIFVSGDRLALIQASSIFYAYTRVKQDAKPGERANTISLSQKLSRLPLDTTAFFETCAERIKWIKGVPQATDKCGPAYFPYIATKTDTDPLVRLIGTHRFVKDPSSPYAYYDNPFANGLHPLFMIFTPLKDVLLVRVDDFDKIVNEERERFGGSYLAIKNGKITDQLDDGCTMNLEYTCLDMRGNKQYQLLESGKFKKF</sequence>
<dbReference type="EMBL" id="CP065053">
    <property type="protein sequence ID" value="QPI49229.1"/>
    <property type="molecule type" value="Genomic_DNA"/>
</dbReference>
<keyword evidence="1" id="KW-0732">Signal</keyword>
<evidence type="ECO:0000313" key="3">
    <source>
        <dbReference type="Proteomes" id="UP000662888"/>
    </source>
</evidence>
<proteinExistence type="predicted"/>
<protein>
    <submittedName>
        <fullName evidence="2">Uncharacterized protein</fullName>
    </submittedName>
</protein>
<dbReference type="Proteomes" id="UP000662888">
    <property type="component" value="Chromosome"/>
</dbReference>
<accession>A0AA48WCW9</accession>
<gene>
    <name evidence="2" type="ORF">IV454_27870</name>
</gene>